<name>A0A8S1V678_PAROT</name>
<evidence type="ECO:0000313" key="2">
    <source>
        <dbReference type="Proteomes" id="UP000683925"/>
    </source>
</evidence>
<reference evidence="1" key="1">
    <citation type="submission" date="2021-01" db="EMBL/GenBank/DDBJ databases">
        <authorList>
            <consortium name="Genoscope - CEA"/>
            <person name="William W."/>
        </authorList>
    </citation>
    <scope>NUCLEOTIDE SEQUENCE</scope>
</reference>
<dbReference type="AlphaFoldDB" id="A0A8S1V678"/>
<dbReference type="EMBL" id="CAJJDP010000060">
    <property type="protein sequence ID" value="CAD8173078.1"/>
    <property type="molecule type" value="Genomic_DNA"/>
</dbReference>
<comment type="caution">
    <text evidence="1">The sequence shown here is derived from an EMBL/GenBank/DDBJ whole genome shotgun (WGS) entry which is preliminary data.</text>
</comment>
<accession>A0A8S1V678</accession>
<gene>
    <name evidence="1" type="ORF">POCTA_138.1.T0610131</name>
</gene>
<sequence length="51" mass="6039">MCQQRRLVNLSQLLKSKFIKSMVWKISVIKCVLNTINTNNMNIQCIVHHRL</sequence>
<dbReference type="Proteomes" id="UP000683925">
    <property type="component" value="Unassembled WGS sequence"/>
</dbReference>
<organism evidence="1 2">
    <name type="scientific">Paramecium octaurelia</name>
    <dbReference type="NCBI Taxonomy" id="43137"/>
    <lineage>
        <taxon>Eukaryota</taxon>
        <taxon>Sar</taxon>
        <taxon>Alveolata</taxon>
        <taxon>Ciliophora</taxon>
        <taxon>Intramacronucleata</taxon>
        <taxon>Oligohymenophorea</taxon>
        <taxon>Peniculida</taxon>
        <taxon>Parameciidae</taxon>
        <taxon>Paramecium</taxon>
    </lineage>
</organism>
<keyword evidence="2" id="KW-1185">Reference proteome</keyword>
<protein>
    <submittedName>
        <fullName evidence="1">Uncharacterized protein</fullName>
    </submittedName>
</protein>
<evidence type="ECO:0000313" key="1">
    <source>
        <dbReference type="EMBL" id="CAD8173078.1"/>
    </source>
</evidence>
<proteinExistence type="predicted"/>